<dbReference type="Pfam" id="PF06881">
    <property type="entry name" value="Elongin_A"/>
    <property type="match status" value="1"/>
</dbReference>
<dbReference type="PANTHER" id="PTHR15141:SF76">
    <property type="entry name" value="TRANSCRIPTION ELONGATION FACTOR B POLYPEPTIDE 3"/>
    <property type="match status" value="1"/>
</dbReference>
<feature type="compositionally biased region" description="Basic residues" evidence="1">
    <location>
        <begin position="745"/>
        <end position="759"/>
    </location>
</feature>
<feature type="domain" description="TFIIS N-terminal" evidence="2">
    <location>
        <begin position="11"/>
        <end position="58"/>
    </location>
</feature>
<proteinExistence type="predicted"/>
<feature type="compositionally biased region" description="Basic and acidic residues" evidence="1">
    <location>
        <begin position="725"/>
        <end position="740"/>
    </location>
</feature>
<accession>A0A8X6F312</accession>
<feature type="compositionally biased region" description="Basic and acidic residues" evidence="1">
    <location>
        <begin position="203"/>
        <end position="218"/>
    </location>
</feature>
<name>A0A8X6F312_TRICU</name>
<feature type="compositionally biased region" description="Polar residues" evidence="1">
    <location>
        <begin position="410"/>
        <end position="421"/>
    </location>
</feature>
<protein>
    <recommendedName>
        <fullName evidence="2">TFIIS N-terminal domain-containing protein</fullName>
    </recommendedName>
</protein>
<reference evidence="3" key="1">
    <citation type="submission" date="2020-07" db="EMBL/GenBank/DDBJ databases">
        <title>Multicomponent nature underlies the extraordinary mechanical properties of spider dragline silk.</title>
        <authorList>
            <person name="Kono N."/>
            <person name="Nakamura H."/>
            <person name="Mori M."/>
            <person name="Yoshida Y."/>
            <person name="Ohtoshi R."/>
            <person name="Malay A.D."/>
            <person name="Moran D.A.P."/>
            <person name="Tomita M."/>
            <person name="Numata K."/>
            <person name="Arakawa K."/>
        </authorList>
    </citation>
    <scope>NUCLEOTIDE SEQUENCE</scope>
</reference>
<feature type="region of interest" description="Disordered" evidence="1">
    <location>
        <begin position="646"/>
        <end position="759"/>
    </location>
</feature>
<keyword evidence="4" id="KW-1185">Reference proteome</keyword>
<feature type="compositionally biased region" description="Basic and acidic residues" evidence="1">
    <location>
        <begin position="227"/>
        <end position="245"/>
    </location>
</feature>
<dbReference type="PANTHER" id="PTHR15141">
    <property type="entry name" value="TRANSCRIPTION ELONGATION FACTOR B POLYPEPTIDE 3"/>
    <property type="match status" value="1"/>
</dbReference>
<dbReference type="GO" id="GO:0070449">
    <property type="term" value="C:elongin complex"/>
    <property type="evidence" value="ECO:0007669"/>
    <property type="project" value="InterPro"/>
</dbReference>
<sequence length="759" mass="86366">MILIVFDSIAKIGNIPVTADILRETGIADFLYHVASKKTSHNHQNIYAKAHSILKKWKVENLWDYPVSTHRGISSHHEAGPSRLSQGNYTGLNVDSTSSSSQNINSRLCLASKNYHSKAKHGSIPQVLKLDRDSGQNHISVDPNKHYSRDKSNPDWDNDSVLNRKSFSNSNRISDSSHNHYYEHSNPERDTGQNHHSSIKNNHHSDPSRQYRDRDVQNRHSSAWSHHVSDPNRHYRDRSNHRRDTSTVQNRNPSTCNDCISDSSRHHRRDQRNHERDFDGNKTEESLDVPNKFFPINADNNWPNEQRKNRTLNGPEQLNLEPDHDEKSNEDSNDANLNIDSQPEAENAGFSGTTQKPKDPYHLELEEGMFVATKVPGPPLIEKFKNIFDSLRTHLGMNKTEMRDYKNQRNRVSNGNVSVESPKSPEKAADPVKNGLPGSQSLGDLSDKKQNLGQKPVFKNNESKKEKSAQELNLNSKMLPPKKVDGKTSSHMAKTVPSNTDANQRVYDKKTAIRKIDHVDESTMMATSSKKERRAIYSGKKSTEVPKLKELVIHKIQRNLDILKYLQDDTMCYKHIKPLLETFPPMKLFKIEENHKFLVKYTDDLWQIHSRKGYRMTVPGPDESWRNFYLRCHKEANNKLKNVTAQISASASKVKPDRQAKLTESPMEPPAKRLKSSDHPTLKPSTPLVSNKTLPPVVTPKTPVNMNSAHPGSSKTLIATTAKPQMKETKSTPKTAKKDAPLMSKVKKTMGHMHRIKRS</sequence>
<organism evidence="3 4">
    <name type="scientific">Trichonephila clavata</name>
    <name type="common">Joro spider</name>
    <name type="synonym">Nephila clavata</name>
    <dbReference type="NCBI Taxonomy" id="2740835"/>
    <lineage>
        <taxon>Eukaryota</taxon>
        <taxon>Metazoa</taxon>
        <taxon>Ecdysozoa</taxon>
        <taxon>Arthropoda</taxon>
        <taxon>Chelicerata</taxon>
        <taxon>Arachnida</taxon>
        <taxon>Araneae</taxon>
        <taxon>Araneomorphae</taxon>
        <taxon>Entelegynae</taxon>
        <taxon>Araneoidea</taxon>
        <taxon>Nephilidae</taxon>
        <taxon>Trichonephila</taxon>
    </lineage>
</organism>
<feature type="compositionally biased region" description="Low complexity" evidence="1">
    <location>
        <begin position="692"/>
        <end position="704"/>
    </location>
</feature>
<feature type="compositionally biased region" description="Polar residues" evidence="1">
    <location>
        <begin position="246"/>
        <end position="260"/>
    </location>
</feature>
<feature type="compositionally biased region" description="Basic and acidic residues" evidence="1">
    <location>
        <begin position="143"/>
        <end position="154"/>
    </location>
</feature>
<dbReference type="InterPro" id="IPR051870">
    <property type="entry name" value="Elongin-A_domain"/>
</dbReference>
<evidence type="ECO:0000313" key="4">
    <source>
        <dbReference type="Proteomes" id="UP000887116"/>
    </source>
</evidence>
<dbReference type="AlphaFoldDB" id="A0A8X6F312"/>
<feature type="region of interest" description="Disordered" evidence="1">
    <location>
        <begin position="400"/>
        <end position="496"/>
    </location>
</feature>
<evidence type="ECO:0000256" key="1">
    <source>
        <dbReference type="SAM" id="MobiDB-lite"/>
    </source>
</evidence>
<evidence type="ECO:0000313" key="3">
    <source>
        <dbReference type="EMBL" id="GFQ68737.1"/>
    </source>
</evidence>
<feature type="compositionally biased region" description="Polar residues" evidence="1">
    <location>
        <begin position="705"/>
        <end position="723"/>
    </location>
</feature>
<dbReference type="Gene3D" id="6.10.250.3180">
    <property type="match status" value="1"/>
</dbReference>
<dbReference type="InterPro" id="IPR010684">
    <property type="entry name" value="RNA_pol_II_trans_fac_SIII_A"/>
</dbReference>
<feature type="region of interest" description="Disordered" evidence="1">
    <location>
        <begin position="134"/>
        <end position="359"/>
    </location>
</feature>
<dbReference type="InterPro" id="IPR035441">
    <property type="entry name" value="TFIIS/LEDGF_dom_sf"/>
</dbReference>
<feature type="compositionally biased region" description="Polar residues" evidence="1">
    <location>
        <begin position="83"/>
        <end position="95"/>
    </location>
</feature>
<dbReference type="GO" id="GO:0006368">
    <property type="term" value="P:transcription elongation by RNA polymerase II"/>
    <property type="evidence" value="ECO:0007669"/>
    <property type="project" value="InterPro"/>
</dbReference>
<feature type="compositionally biased region" description="Basic and acidic residues" evidence="1">
    <location>
        <begin position="321"/>
        <end position="330"/>
    </location>
</feature>
<feature type="compositionally biased region" description="Basic and acidic residues" evidence="1">
    <location>
        <begin position="272"/>
        <end position="285"/>
    </location>
</feature>
<dbReference type="InterPro" id="IPR017923">
    <property type="entry name" value="TFIIS_N"/>
</dbReference>
<dbReference type="EMBL" id="BMAO01020627">
    <property type="protein sequence ID" value="GFQ68737.1"/>
    <property type="molecule type" value="Genomic_DNA"/>
</dbReference>
<feature type="region of interest" description="Disordered" evidence="1">
    <location>
        <begin position="72"/>
        <end position="101"/>
    </location>
</feature>
<gene>
    <name evidence="3" type="primary">AVEN_93743_1</name>
    <name evidence="3" type="ORF">TNCT_91711</name>
</gene>
<feature type="compositionally biased region" description="Basic and acidic residues" evidence="1">
    <location>
        <begin position="175"/>
        <end position="193"/>
    </location>
</feature>
<dbReference type="Pfam" id="PF08711">
    <property type="entry name" value="Med26"/>
    <property type="match status" value="1"/>
</dbReference>
<evidence type="ECO:0000259" key="2">
    <source>
        <dbReference type="Pfam" id="PF08711"/>
    </source>
</evidence>
<dbReference type="OrthoDB" id="6425727at2759"/>
<dbReference type="SUPFAM" id="SSF47676">
    <property type="entry name" value="Conserved domain common to transcription factors TFIIS, elongin A, CRSP70"/>
    <property type="match status" value="1"/>
</dbReference>
<dbReference type="Proteomes" id="UP000887116">
    <property type="component" value="Unassembled WGS sequence"/>
</dbReference>
<comment type="caution">
    <text evidence="3">The sequence shown here is derived from an EMBL/GenBank/DDBJ whole genome shotgun (WGS) entry which is preliminary data.</text>
</comment>